<keyword evidence="2" id="KW-0472">Membrane</keyword>
<dbReference type="GeneID" id="105155671"/>
<dbReference type="Proteomes" id="UP000504604">
    <property type="component" value="Linkage group LG2"/>
</dbReference>
<dbReference type="Pfam" id="PF24068">
    <property type="entry name" value="TPD1_C"/>
    <property type="match status" value="1"/>
</dbReference>
<dbReference type="PANTHER" id="PTHR33184:SF81">
    <property type="entry name" value="TPD1 PROTEIN HOMOLOG 1B-LIKE"/>
    <property type="match status" value="1"/>
</dbReference>
<name>A0A6I9SLE8_SESIN</name>
<dbReference type="RefSeq" id="XP_011069890.1">
    <property type="nucleotide sequence ID" value="XM_011071588.2"/>
</dbReference>
<protein>
    <submittedName>
        <fullName evidence="4">TPD1 protein homolog 1B-like</fullName>
    </submittedName>
</protein>
<dbReference type="InterPro" id="IPR040361">
    <property type="entry name" value="TPD1"/>
</dbReference>
<reference evidence="4" key="1">
    <citation type="submission" date="2025-08" db="UniProtKB">
        <authorList>
            <consortium name="RefSeq"/>
        </authorList>
    </citation>
    <scope>IDENTIFICATION</scope>
</reference>
<keyword evidence="2" id="KW-1133">Transmembrane helix</keyword>
<keyword evidence="3" id="KW-1185">Reference proteome</keyword>
<evidence type="ECO:0000313" key="3">
    <source>
        <dbReference type="Proteomes" id="UP000504604"/>
    </source>
</evidence>
<sequence length="135" mass="15423">MRNKKLMAKSYFIIILLLLCPFAISCWIIYPDSRCNPGLIRIYQWASGFASLHVPKYTVQIINEAWHSKGVYDVQIGCPAFASTTLIDPMVLRRTDMANCLLKNGSIIRPGEVITFDYSNLLPYPFIVLNIKCLY</sequence>
<keyword evidence="1" id="KW-0732">Signal</keyword>
<gene>
    <name evidence="4" type="primary">LOC105155671</name>
</gene>
<dbReference type="PANTHER" id="PTHR33184">
    <property type="entry name" value="PROTEIN TAPETUM DETERMINANT 1-LIKE-RELATED"/>
    <property type="match status" value="1"/>
</dbReference>
<dbReference type="PROSITE" id="PS51257">
    <property type="entry name" value="PROKAR_LIPOPROTEIN"/>
    <property type="match status" value="1"/>
</dbReference>
<evidence type="ECO:0000313" key="4">
    <source>
        <dbReference type="RefSeq" id="XP_011069890.1"/>
    </source>
</evidence>
<dbReference type="GO" id="GO:0001709">
    <property type="term" value="P:cell fate determination"/>
    <property type="evidence" value="ECO:0007669"/>
    <property type="project" value="TreeGrafter"/>
</dbReference>
<proteinExistence type="predicted"/>
<keyword evidence="2" id="KW-0812">Transmembrane</keyword>
<dbReference type="Gramene" id="SIN_1023864.t">
    <property type="protein sequence ID" value="SIN_1023864.t"/>
    <property type="gene ID" value="SIN_1023864"/>
</dbReference>
<feature type="transmembrane region" description="Helical" evidence="2">
    <location>
        <begin position="12"/>
        <end position="30"/>
    </location>
</feature>
<accession>A0A6I9SLE8</accession>
<evidence type="ECO:0000256" key="1">
    <source>
        <dbReference type="ARBA" id="ARBA00022729"/>
    </source>
</evidence>
<evidence type="ECO:0000256" key="2">
    <source>
        <dbReference type="SAM" id="Phobius"/>
    </source>
</evidence>
<dbReference type="AlphaFoldDB" id="A0A6I9SLE8"/>
<dbReference type="OrthoDB" id="1572689at2759"/>
<dbReference type="InParanoid" id="A0A6I9SLE8"/>
<dbReference type="KEGG" id="sind:105155671"/>
<organism evidence="3 4">
    <name type="scientific">Sesamum indicum</name>
    <name type="common">Oriental sesame</name>
    <name type="synonym">Sesamum orientale</name>
    <dbReference type="NCBI Taxonomy" id="4182"/>
    <lineage>
        <taxon>Eukaryota</taxon>
        <taxon>Viridiplantae</taxon>
        <taxon>Streptophyta</taxon>
        <taxon>Embryophyta</taxon>
        <taxon>Tracheophyta</taxon>
        <taxon>Spermatophyta</taxon>
        <taxon>Magnoliopsida</taxon>
        <taxon>eudicotyledons</taxon>
        <taxon>Gunneridae</taxon>
        <taxon>Pentapetalae</taxon>
        <taxon>asterids</taxon>
        <taxon>lamiids</taxon>
        <taxon>Lamiales</taxon>
        <taxon>Pedaliaceae</taxon>
        <taxon>Sesamum</taxon>
    </lineage>
</organism>